<dbReference type="FunFam" id="1.20.200.10:FF:000001">
    <property type="entry name" value="Fumarate hydratase, mitochondrial"/>
    <property type="match status" value="1"/>
</dbReference>
<protein>
    <recommendedName>
        <fullName evidence="2">fumarate hydratase</fullName>
        <ecNumber evidence="2">4.2.1.2</ecNumber>
    </recommendedName>
</protein>
<dbReference type="SUPFAM" id="SSF48557">
    <property type="entry name" value="L-aspartase-like"/>
    <property type="match status" value="1"/>
</dbReference>
<dbReference type="Gene3D" id="1.10.275.10">
    <property type="entry name" value="Fumarase/aspartase (N-terminal domain)"/>
    <property type="match status" value="1"/>
</dbReference>
<organism evidence="6 7">
    <name type="scientific">Triparma strigata</name>
    <dbReference type="NCBI Taxonomy" id="1606541"/>
    <lineage>
        <taxon>Eukaryota</taxon>
        <taxon>Sar</taxon>
        <taxon>Stramenopiles</taxon>
        <taxon>Ochrophyta</taxon>
        <taxon>Bolidophyceae</taxon>
        <taxon>Parmales</taxon>
        <taxon>Triparmaceae</taxon>
        <taxon>Triparma</taxon>
    </lineage>
</organism>
<dbReference type="InterPro" id="IPR020557">
    <property type="entry name" value="Fumarate_lyase_CS"/>
</dbReference>
<keyword evidence="3" id="KW-0456">Lyase</keyword>
<evidence type="ECO:0000256" key="1">
    <source>
        <dbReference type="ARBA" id="ARBA00009084"/>
    </source>
</evidence>
<dbReference type="Gene3D" id="1.10.40.30">
    <property type="entry name" value="Fumarase/aspartase (C-terminal domain)"/>
    <property type="match status" value="1"/>
</dbReference>
<dbReference type="OrthoDB" id="1738025at2759"/>
<dbReference type="AlphaFoldDB" id="A0A9W7B4J5"/>
<dbReference type="EMBL" id="BRXY01000286">
    <property type="protein sequence ID" value="GMH83909.1"/>
    <property type="molecule type" value="Genomic_DNA"/>
</dbReference>
<gene>
    <name evidence="6" type="ORF">TrST_g9415</name>
</gene>
<dbReference type="PROSITE" id="PS00163">
    <property type="entry name" value="FUMARATE_LYASES"/>
    <property type="match status" value="1"/>
</dbReference>
<dbReference type="PANTHER" id="PTHR11444">
    <property type="entry name" value="ASPARTATEAMMONIA/ARGININOSUCCINATE/ADENYLOSUCCINATE LYASE"/>
    <property type="match status" value="1"/>
</dbReference>
<keyword evidence="7" id="KW-1185">Reference proteome</keyword>
<dbReference type="Proteomes" id="UP001165085">
    <property type="component" value="Unassembled WGS sequence"/>
</dbReference>
<dbReference type="FunFam" id="1.10.275.10:FF:000001">
    <property type="entry name" value="Fumarate hydratase, mitochondrial"/>
    <property type="match status" value="1"/>
</dbReference>
<dbReference type="InterPro" id="IPR000362">
    <property type="entry name" value="Fumarate_lyase_fam"/>
</dbReference>
<evidence type="ECO:0000256" key="3">
    <source>
        <dbReference type="ARBA" id="ARBA00023239"/>
    </source>
</evidence>
<dbReference type="HAMAP" id="MF_00743">
    <property type="entry name" value="FumaraseC"/>
    <property type="match status" value="1"/>
</dbReference>
<evidence type="ECO:0000259" key="5">
    <source>
        <dbReference type="Pfam" id="PF10415"/>
    </source>
</evidence>
<dbReference type="GO" id="GO:0006099">
    <property type="term" value="P:tricarboxylic acid cycle"/>
    <property type="evidence" value="ECO:0007669"/>
    <property type="project" value="InterPro"/>
</dbReference>
<dbReference type="InterPro" id="IPR005677">
    <property type="entry name" value="Fum_hydII"/>
</dbReference>
<accession>A0A9W7B4J5</accession>
<dbReference type="InterPro" id="IPR022761">
    <property type="entry name" value="Fumarate_lyase_N"/>
</dbReference>
<dbReference type="InterPro" id="IPR018951">
    <property type="entry name" value="Fumarase_C_C"/>
</dbReference>
<dbReference type="InterPro" id="IPR008948">
    <property type="entry name" value="L-Aspartase-like"/>
</dbReference>
<evidence type="ECO:0000256" key="2">
    <source>
        <dbReference type="ARBA" id="ARBA00012921"/>
    </source>
</evidence>
<dbReference type="Gene3D" id="1.20.200.10">
    <property type="entry name" value="Fumarase/aspartase (Central domain)"/>
    <property type="match status" value="1"/>
</dbReference>
<dbReference type="Pfam" id="PF10415">
    <property type="entry name" value="FumaraseC_C"/>
    <property type="match status" value="1"/>
</dbReference>
<name>A0A9W7B4J5_9STRA</name>
<dbReference type="FunFam" id="1.10.40.30:FF:000002">
    <property type="entry name" value="Fumarate hydratase class II"/>
    <property type="match status" value="1"/>
</dbReference>
<dbReference type="GO" id="GO:0005739">
    <property type="term" value="C:mitochondrion"/>
    <property type="evidence" value="ECO:0007669"/>
    <property type="project" value="TreeGrafter"/>
</dbReference>
<feature type="domain" description="Fumarate lyase N-terminal" evidence="4">
    <location>
        <begin position="44"/>
        <end position="375"/>
    </location>
</feature>
<dbReference type="Pfam" id="PF00206">
    <property type="entry name" value="Lyase_1"/>
    <property type="match status" value="1"/>
</dbReference>
<evidence type="ECO:0000313" key="7">
    <source>
        <dbReference type="Proteomes" id="UP001165085"/>
    </source>
</evidence>
<dbReference type="GO" id="GO:0004333">
    <property type="term" value="F:fumarate hydratase activity"/>
    <property type="evidence" value="ECO:0007669"/>
    <property type="project" value="UniProtKB-EC"/>
</dbReference>
<reference evidence="7" key="1">
    <citation type="journal article" date="2023" name="Commun. Biol.">
        <title>Genome analysis of Parmales, the sister group of diatoms, reveals the evolutionary specialization of diatoms from phago-mixotrophs to photoautotrophs.</title>
        <authorList>
            <person name="Ban H."/>
            <person name="Sato S."/>
            <person name="Yoshikawa S."/>
            <person name="Yamada K."/>
            <person name="Nakamura Y."/>
            <person name="Ichinomiya M."/>
            <person name="Sato N."/>
            <person name="Blanc-Mathieu R."/>
            <person name="Endo H."/>
            <person name="Kuwata A."/>
            <person name="Ogata H."/>
        </authorList>
    </citation>
    <scope>NUCLEOTIDE SEQUENCE [LARGE SCALE GENOMIC DNA]</scope>
    <source>
        <strain evidence="7">NIES 3701</strain>
    </source>
</reference>
<comment type="caution">
    <text evidence="6">The sequence shown here is derived from an EMBL/GenBank/DDBJ whole genome shotgun (WGS) entry which is preliminary data.</text>
</comment>
<dbReference type="PANTHER" id="PTHR11444:SF1">
    <property type="entry name" value="FUMARATE HYDRATASE, MITOCHONDRIAL"/>
    <property type="match status" value="1"/>
</dbReference>
<comment type="similarity">
    <text evidence="1">Belongs to the class-II fumarase/aspartase family. Fumarase subfamily.</text>
</comment>
<sequence length="500" mass="53083">MGGSSSQPSHPHNMLRLLAPRSRVSAPRLSRFMSTRTESDTFGPLEVPSDKLYGAQTARSIMNFPIGGEAAKMPLPVIRGMATLKKCCAKYNMEKGKLSEDVGKSIMAAADEVIAGKLDSHFPLVVYQTGSGTQTNMNVNEVLSNRAIQMLGGEVGSKDPVHPNDHCNMGMSSNDSFPTAMSIAAYTEITNELIPALKHLHGALDAKASEFSSIIKIGRTHCQDATPITLGQVFSGYAQQIEHGIKRVEMTLPHLSQLALGGTAVGTGLNTLEGYDVEIASEIASETGLPFITAPNKMESLAAHDAVVESSGSLNVLACSLNKIANDLRLLGSGPRSGLGEISLPENEPGSSIMPGKVNPTQCEAVTMVAAQVMGNHVTCTVGGAQGHFELNVFKPVMINSLLSSIRLISDSSRAFTDNCVVGIKANETRISQLMQESLMLVTALNSHIGYDNAAAIAKKAHKEGTTLLEAGGPDGLRLFTEEEFKVWVNPADMISPNKA</sequence>
<dbReference type="PRINTS" id="PR00149">
    <property type="entry name" value="FUMRATELYASE"/>
</dbReference>
<evidence type="ECO:0000259" key="4">
    <source>
        <dbReference type="Pfam" id="PF00206"/>
    </source>
</evidence>
<feature type="domain" description="Fumarase C C-terminal" evidence="5">
    <location>
        <begin position="441"/>
        <end position="495"/>
    </location>
</feature>
<dbReference type="CDD" id="cd01362">
    <property type="entry name" value="Fumarase_classII"/>
    <property type="match status" value="1"/>
</dbReference>
<proteinExistence type="inferred from homology"/>
<evidence type="ECO:0000313" key="6">
    <source>
        <dbReference type="EMBL" id="GMH83909.1"/>
    </source>
</evidence>
<dbReference type="NCBIfam" id="TIGR00979">
    <property type="entry name" value="fumC_II"/>
    <property type="match status" value="1"/>
</dbReference>
<dbReference type="EC" id="4.2.1.2" evidence="2"/>
<dbReference type="InterPro" id="IPR024083">
    <property type="entry name" value="Fumarase/histidase_N"/>
</dbReference>
<dbReference type="GO" id="GO:0006108">
    <property type="term" value="P:malate metabolic process"/>
    <property type="evidence" value="ECO:0007669"/>
    <property type="project" value="TreeGrafter"/>
</dbReference>
<dbReference type="GO" id="GO:0006106">
    <property type="term" value="P:fumarate metabolic process"/>
    <property type="evidence" value="ECO:0007669"/>
    <property type="project" value="InterPro"/>
</dbReference>